<organism evidence="9 10">
    <name type="scientific">Microdochium trichocladiopsis</name>
    <dbReference type="NCBI Taxonomy" id="1682393"/>
    <lineage>
        <taxon>Eukaryota</taxon>
        <taxon>Fungi</taxon>
        <taxon>Dikarya</taxon>
        <taxon>Ascomycota</taxon>
        <taxon>Pezizomycotina</taxon>
        <taxon>Sordariomycetes</taxon>
        <taxon>Xylariomycetidae</taxon>
        <taxon>Xylariales</taxon>
        <taxon>Microdochiaceae</taxon>
        <taxon>Microdochium</taxon>
    </lineage>
</organism>
<dbReference type="AlphaFoldDB" id="A0A9P9BQ24"/>
<evidence type="ECO:0000256" key="3">
    <source>
        <dbReference type="ARBA" id="ARBA00022989"/>
    </source>
</evidence>
<dbReference type="PANTHER" id="PTHR33048:SF47">
    <property type="entry name" value="INTEGRAL MEMBRANE PROTEIN-RELATED"/>
    <property type="match status" value="1"/>
</dbReference>
<accession>A0A9P9BQ24</accession>
<dbReference type="InterPro" id="IPR049326">
    <property type="entry name" value="Rhodopsin_dom_fungi"/>
</dbReference>
<dbReference type="Proteomes" id="UP000756346">
    <property type="component" value="Unassembled WGS sequence"/>
</dbReference>
<dbReference type="PANTHER" id="PTHR33048">
    <property type="entry name" value="PTH11-LIKE INTEGRAL MEMBRANE PROTEIN (AFU_ORTHOLOGUE AFUA_5G11245)"/>
    <property type="match status" value="1"/>
</dbReference>
<evidence type="ECO:0000256" key="6">
    <source>
        <dbReference type="SAM" id="MobiDB-lite"/>
    </source>
</evidence>
<feature type="domain" description="Rhodopsin" evidence="8">
    <location>
        <begin position="36"/>
        <end position="282"/>
    </location>
</feature>
<dbReference type="GeneID" id="70180092"/>
<protein>
    <recommendedName>
        <fullName evidence="8">Rhodopsin domain-containing protein</fullName>
    </recommendedName>
</protein>
<feature type="transmembrane region" description="Helical" evidence="7">
    <location>
        <begin position="94"/>
        <end position="117"/>
    </location>
</feature>
<feature type="transmembrane region" description="Helical" evidence="7">
    <location>
        <begin position="129"/>
        <end position="150"/>
    </location>
</feature>
<dbReference type="EMBL" id="JAGTJQ010000009">
    <property type="protein sequence ID" value="KAH7025106.1"/>
    <property type="molecule type" value="Genomic_DNA"/>
</dbReference>
<reference evidence="9" key="1">
    <citation type="journal article" date="2021" name="Nat. Commun.">
        <title>Genetic determinants of endophytism in the Arabidopsis root mycobiome.</title>
        <authorList>
            <person name="Mesny F."/>
            <person name="Miyauchi S."/>
            <person name="Thiergart T."/>
            <person name="Pickel B."/>
            <person name="Atanasova L."/>
            <person name="Karlsson M."/>
            <person name="Huettel B."/>
            <person name="Barry K.W."/>
            <person name="Haridas S."/>
            <person name="Chen C."/>
            <person name="Bauer D."/>
            <person name="Andreopoulos W."/>
            <person name="Pangilinan J."/>
            <person name="LaButti K."/>
            <person name="Riley R."/>
            <person name="Lipzen A."/>
            <person name="Clum A."/>
            <person name="Drula E."/>
            <person name="Henrissat B."/>
            <person name="Kohler A."/>
            <person name="Grigoriev I.V."/>
            <person name="Martin F.M."/>
            <person name="Hacquard S."/>
        </authorList>
    </citation>
    <scope>NUCLEOTIDE SEQUENCE</scope>
    <source>
        <strain evidence="9">MPI-CAGE-CH-0230</strain>
    </source>
</reference>
<name>A0A9P9BQ24_9PEZI</name>
<evidence type="ECO:0000256" key="2">
    <source>
        <dbReference type="ARBA" id="ARBA00022692"/>
    </source>
</evidence>
<proteinExistence type="inferred from homology"/>
<dbReference type="Pfam" id="PF20684">
    <property type="entry name" value="Fung_rhodopsin"/>
    <property type="match status" value="1"/>
</dbReference>
<evidence type="ECO:0000256" key="5">
    <source>
        <dbReference type="ARBA" id="ARBA00038359"/>
    </source>
</evidence>
<comment type="subcellular location">
    <subcellularLocation>
        <location evidence="1">Membrane</location>
        <topology evidence="1">Multi-pass membrane protein</topology>
    </subcellularLocation>
</comment>
<feature type="transmembrane region" description="Helical" evidence="7">
    <location>
        <begin position="17"/>
        <end position="39"/>
    </location>
</feature>
<dbReference type="RefSeq" id="XP_046008654.1">
    <property type="nucleotide sequence ID" value="XM_046150546.1"/>
</dbReference>
<feature type="transmembrane region" description="Helical" evidence="7">
    <location>
        <begin position="256"/>
        <end position="276"/>
    </location>
</feature>
<evidence type="ECO:0000256" key="1">
    <source>
        <dbReference type="ARBA" id="ARBA00004141"/>
    </source>
</evidence>
<feature type="region of interest" description="Disordered" evidence="6">
    <location>
        <begin position="297"/>
        <end position="327"/>
    </location>
</feature>
<evidence type="ECO:0000259" key="8">
    <source>
        <dbReference type="Pfam" id="PF20684"/>
    </source>
</evidence>
<dbReference type="OrthoDB" id="5022096at2759"/>
<feature type="transmembrane region" description="Helical" evidence="7">
    <location>
        <begin position="180"/>
        <end position="204"/>
    </location>
</feature>
<keyword evidence="10" id="KW-1185">Reference proteome</keyword>
<gene>
    <name evidence="9" type="ORF">B0I36DRAFT_250511</name>
</gene>
<keyword evidence="2 7" id="KW-0812">Transmembrane</keyword>
<keyword evidence="4 7" id="KW-0472">Membrane</keyword>
<evidence type="ECO:0000313" key="9">
    <source>
        <dbReference type="EMBL" id="KAH7025106.1"/>
    </source>
</evidence>
<dbReference type="InterPro" id="IPR052337">
    <property type="entry name" value="SAT4-like"/>
</dbReference>
<evidence type="ECO:0000256" key="4">
    <source>
        <dbReference type="ARBA" id="ARBA00023136"/>
    </source>
</evidence>
<feature type="transmembrane region" description="Helical" evidence="7">
    <location>
        <begin position="216"/>
        <end position="236"/>
    </location>
</feature>
<sequence length="357" mass="39408">MAASTTLSAQELREITISYGTIIGTGLLALLVCGTRLYVRKYVKVAFGIDDWACLLALLLVTTFNGIGIAVVHYGAGKRMHNVSQEDMAQWFLLYYVCVCIYLSISFAVKTNLLLFLRRVFPNAYIQHTTLGMLIFLVLFTISGSFAAAFQCTPPKYFYKLEFLMAPDRADHCFSAHTSYIIFLYQAVVIFICDVIMFLLPIPALLQLNLSASKRWALVLVFASGGVACIAPALRFSSLSFHGKETADTTFDAASSLYWMAIEYNLGLVAGSLTSLRPLFARYGLFRTAADSNRRQSRGAKRMSYRLDDSPGSSWGHGRSGHGQAGAERYQGDSVLATTVVDQTIVDQKSIETSHAH</sequence>
<comment type="caution">
    <text evidence="9">The sequence shown here is derived from an EMBL/GenBank/DDBJ whole genome shotgun (WGS) entry which is preliminary data.</text>
</comment>
<evidence type="ECO:0000313" key="10">
    <source>
        <dbReference type="Proteomes" id="UP000756346"/>
    </source>
</evidence>
<feature type="transmembrane region" description="Helical" evidence="7">
    <location>
        <begin position="51"/>
        <end position="74"/>
    </location>
</feature>
<keyword evidence="3 7" id="KW-1133">Transmembrane helix</keyword>
<dbReference type="GO" id="GO:0016020">
    <property type="term" value="C:membrane"/>
    <property type="evidence" value="ECO:0007669"/>
    <property type="project" value="UniProtKB-SubCell"/>
</dbReference>
<comment type="similarity">
    <text evidence="5">Belongs to the SAT4 family.</text>
</comment>
<evidence type="ECO:0000256" key="7">
    <source>
        <dbReference type="SAM" id="Phobius"/>
    </source>
</evidence>